<proteinExistence type="predicted"/>
<dbReference type="Proteomes" id="UP000276215">
    <property type="component" value="Unassembled WGS sequence"/>
</dbReference>
<keyword evidence="2" id="KW-1185">Reference proteome</keyword>
<evidence type="ECO:0000313" key="1">
    <source>
        <dbReference type="EMBL" id="RPA94186.1"/>
    </source>
</evidence>
<protein>
    <submittedName>
        <fullName evidence="1">Uncharacterized protein</fullName>
    </submittedName>
</protein>
<accession>A0A3N4J7K8</accession>
<dbReference type="EMBL" id="ML120442">
    <property type="protein sequence ID" value="RPA94186.1"/>
    <property type="molecule type" value="Genomic_DNA"/>
</dbReference>
<gene>
    <name evidence="1" type="ORF">L873DRAFT_1477104</name>
</gene>
<sequence>MYYLVDFNLFTDVPMIIIDEVSELVSNVLQYNVSADCLITKGNTWGDQYKPLTTSPTLSVPQSNHNSLSWTACYDDECMIHRRDKEA</sequence>
<dbReference type="AlphaFoldDB" id="A0A3N4J7K8"/>
<evidence type="ECO:0000313" key="2">
    <source>
        <dbReference type="Proteomes" id="UP000276215"/>
    </source>
</evidence>
<name>A0A3N4J7K8_9PEZI</name>
<organism evidence="1 2">
    <name type="scientific">Choiromyces venosus 120613-1</name>
    <dbReference type="NCBI Taxonomy" id="1336337"/>
    <lineage>
        <taxon>Eukaryota</taxon>
        <taxon>Fungi</taxon>
        <taxon>Dikarya</taxon>
        <taxon>Ascomycota</taxon>
        <taxon>Pezizomycotina</taxon>
        <taxon>Pezizomycetes</taxon>
        <taxon>Pezizales</taxon>
        <taxon>Tuberaceae</taxon>
        <taxon>Choiromyces</taxon>
    </lineage>
</organism>
<reference evidence="1 2" key="1">
    <citation type="journal article" date="2018" name="Nat. Ecol. Evol.">
        <title>Pezizomycetes genomes reveal the molecular basis of ectomycorrhizal truffle lifestyle.</title>
        <authorList>
            <person name="Murat C."/>
            <person name="Payen T."/>
            <person name="Noel B."/>
            <person name="Kuo A."/>
            <person name="Morin E."/>
            <person name="Chen J."/>
            <person name="Kohler A."/>
            <person name="Krizsan K."/>
            <person name="Balestrini R."/>
            <person name="Da Silva C."/>
            <person name="Montanini B."/>
            <person name="Hainaut M."/>
            <person name="Levati E."/>
            <person name="Barry K.W."/>
            <person name="Belfiori B."/>
            <person name="Cichocki N."/>
            <person name="Clum A."/>
            <person name="Dockter R.B."/>
            <person name="Fauchery L."/>
            <person name="Guy J."/>
            <person name="Iotti M."/>
            <person name="Le Tacon F."/>
            <person name="Lindquist E.A."/>
            <person name="Lipzen A."/>
            <person name="Malagnac F."/>
            <person name="Mello A."/>
            <person name="Molinier V."/>
            <person name="Miyauchi S."/>
            <person name="Poulain J."/>
            <person name="Riccioni C."/>
            <person name="Rubini A."/>
            <person name="Sitrit Y."/>
            <person name="Splivallo R."/>
            <person name="Traeger S."/>
            <person name="Wang M."/>
            <person name="Zifcakova L."/>
            <person name="Wipf D."/>
            <person name="Zambonelli A."/>
            <person name="Paolocci F."/>
            <person name="Nowrousian M."/>
            <person name="Ottonello S."/>
            <person name="Baldrian P."/>
            <person name="Spatafora J.W."/>
            <person name="Henrissat B."/>
            <person name="Nagy L.G."/>
            <person name="Aury J.M."/>
            <person name="Wincker P."/>
            <person name="Grigoriev I.V."/>
            <person name="Bonfante P."/>
            <person name="Martin F.M."/>
        </authorList>
    </citation>
    <scope>NUCLEOTIDE SEQUENCE [LARGE SCALE GENOMIC DNA]</scope>
    <source>
        <strain evidence="1 2">120613-1</strain>
    </source>
</reference>